<dbReference type="AlphaFoldDB" id="K1WMG7"/>
<feature type="compositionally biased region" description="Basic and acidic residues" evidence="1">
    <location>
        <begin position="55"/>
        <end position="83"/>
    </location>
</feature>
<dbReference type="HOGENOM" id="CLU_1695871_0_0_1"/>
<dbReference type="Proteomes" id="UP000006753">
    <property type="component" value="Unassembled WGS sequence"/>
</dbReference>
<feature type="compositionally biased region" description="Low complexity" evidence="1">
    <location>
        <begin position="138"/>
        <end position="155"/>
    </location>
</feature>
<dbReference type="KEGG" id="mbe:MBM_03147"/>
<accession>K1WMG7</accession>
<protein>
    <submittedName>
        <fullName evidence="2">Uncharacterized protein</fullName>
    </submittedName>
</protein>
<evidence type="ECO:0000313" key="3">
    <source>
        <dbReference type="Proteomes" id="UP000006753"/>
    </source>
</evidence>
<feature type="compositionally biased region" description="Basic and acidic residues" evidence="1">
    <location>
        <begin position="99"/>
        <end position="109"/>
    </location>
</feature>
<dbReference type="InParanoid" id="K1WMG7"/>
<feature type="compositionally biased region" description="Polar residues" evidence="1">
    <location>
        <begin position="128"/>
        <end position="137"/>
    </location>
</feature>
<organism evidence="2 3">
    <name type="scientific">Marssonina brunnea f. sp. multigermtubi (strain MB_m1)</name>
    <name type="common">Marssonina leaf spot fungus</name>
    <dbReference type="NCBI Taxonomy" id="1072389"/>
    <lineage>
        <taxon>Eukaryota</taxon>
        <taxon>Fungi</taxon>
        <taxon>Dikarya</taxon>
        <taxon>Ascomycota</taxon>
        <taxon>Pezizomycotina</taxon>
        <taxon>Leotiomycetes</taxon>
        <taxon>Helotiales</taxon>
        <taxon>Drepanopezizaceae</taxon>
        <taxon>Drepanopeziza</taxon>
    </lineage>
</organism>
<evidence type="ECO:0000313" key="2">
    <source>
        <dbReference type="EMBL" id="EKD18905.1"/>
    </source>
</evidence>
<name>K1WMG7_MARBU</name>
<sequence>MDECIDVSERWVDPLREKSREAVVGLREDRLSKQQRGYPRICASTPAPSTGTEAGEVREARSVAEDGHWANTDQRPETRDHTQDSTPQGPSPADADADADAKRSKRSENRYSTPTPTYLPHHNRRLLTPNNPATNDAQPPKRCIPQPQPQIIIAQ</sequence>
<keyword evidence="3" id="KW-1185">Reference proteome</keyword>
<proteinExistence type="predicted"/>
<evidence type="ECO:0000256" key="1">
    <source>
        <dbReference type="SAM" id="MobiDB-lite"/>
    </source>
</evidence>
<feature type="region of interest" description="Disordered" evidence="1">
    <location>
        <begin position="28"/>
        <end position="155"/>
    </location>
</feature>
<gene>
    <name evidence="2" type="ORF">MBM_03147</name>
</gene>
<reference evidence="2 3" key="1">
    <citation type="journal article" date="2012" name="BMC Genomics">
        <title>Sequencing the genome of Marssonina brunnea reveals fungus-poplar co-evolution.</title>
        <authorList>
            <person name="Zhu S."/>
            <person name="Cao Y.-Z."/>
            <person name="Jiang C."/>
            <person name="Tan B.-Y."/>
            <person name="Wang Z."/>
            <person name="Feng S."/>
            <person name="Zhang L."/>
            <person name="Su X.-H."/>
            <person name="Brejova B."/>
            <person name="Vinar T."/>
            <person name="Xu M."/>
            <person name="Wang M.-X."/>
            <person name="Zhang S.-G."/>
            <person name="Huang M.-R."/>
            <person name="Wu R."/>
            <person name="Zhou Y."/>
        </authorList>
    </citation>
    <scope>NUCLEOTIDE SEQUENCE [LARGE SCALE GENOMIC DNA]</scope>
    <source>
        <strain evidence="2 3">MB_m1</strain>
    </source>
</reference>
<dbReference type="EMBL" id="JH921432">
    <property type="protein sequence ID" value="EKD18905.1"/>
    <property type="molecule type" value="Genomic_DNA"/>
</dbReference>